<keyword evidence="1" id="KW-0479">Metal-binding</keyword>
<organism evidence="5 6">
    <name type="scientific">Eumeta variegata</name>
    <name type="common">Bagworm moth</name>
    <name type="synonym">Eumeta japonica</name>
    <dbReference type="NCBI Taxonomy" id="151549"/>
    <lineage>
        <taxon>Eukaryota</taxon>
        <taxon>Metazoa</taxon>
        <taxon>Ecdysozoa</taxon>
        <taxon>Arthropoda</taxon>
        <taxon>Hexapoda</taxon>
        <taxon>Insecta</taxon>
        <taxon>Pterygota</taxon>
        <taxon>Neoptera</taxon>
        <taxon>Endopterygota</taxon>
        <taxon>Lepidoptera</taxon>
        <taxon>Glossata</taxon>
        <taxon>Ditrysia</taxon>
        <taxon>Tineoidea</taxon>
        <taxon>Psychidae</taxon>
        <taxon>Oiketicinae</taxon>
        <taxon>Eumeta</taxon>
    </lineage>
</organism>
<gene>
    <name evidence="5" type="ORF">EVAR_17880_1</name>
</gene>
<dbReference type="AlphaFoldDB" id="A0A4C1UZK6"/>
<evidence type="ECO:0000313" key="5">
    <source>
        <dbReference type="EMBL" id="GBP31392.1"/>
    </source>
</evidence>
<dbReference type="InterPro" id="IPR007588">
    <property type="entry name" value="Znf_FLYWCH"/>
</dbReference>
<dbReference type="GO" id="GO:0008270">
    <property type="term" value="F:zinc ion binding"/>
    <property type="evidence" value="ECO:0007669"/>
    <property type="project" value="UniProtKB-KW"/>
</dbReference>
<evidence type="ECO:0000256" key="1">
    <source>
        <dbReference type="ARBA" id="ARBA00022723"/>
    </source>
</evidence>
<protein>
    <recommendedName>
        <fullName evidence="4">FLYWCH-type domain-containing protein</fullName>
    </recommendedName>
</protein>
<proteinExistence type="predicted"/>
<keyword evidence="2" id="KW-0863">Zinc-finger</keyword>
<feature type="domain" description="FLYWCH-type" evidence="4">
    <location>
        <begin position="13"/>
        <end position="72"/>
    </location>
</feature>
<sequence length="85" mass="9845">MVINPFPADRPRFLVSQRGTKILAISGYKFCVHYKNKMKTRWICSTHNSKGCKAMLFTFGNEILKIKNVHTHPPDAMQYKTHYSA</sequence>
<accession>A0A4C1UZK6</accession>
<dbReference type="Pfam" id="PF04500">
    <property type="entry name" value="FLYWCH"/>
    <property type="match status" value="1"/>
</dbReference>
<comment type="caution">
    <text evidence="5">The sequence shown here is derived from an EMBL/GenBank/DDBJ whole genome shotgun (WGS) entry which is preliminary data.</text>
</comment>
<dbReference type="Gene3D" id="2.20.25.240">
    <property type="match status" value="1"/>
</dbReference>
<name>A0A4C1UZK6_EUMVA</name>
<keyword evidence="3" id="KW-0862">Zinc</keyword>
<keyword evidence="6" id="KW-1185">Reference proteome</keyword>
<evidence type="ECO:0000256" key="3">
    <source>
        <dbReference type="ARBA" id="ARBA00022833"/>
    </source>
</evidence>
<dbReference type="EMBL" id="BGZK01000246">
    <property type="protein sequence ID" value="GBP31392.1"/>
    <property type="molecule type" value="Genomic_DNA"/>
</dbReference>
<evidence type="ECO:0000256" key="2">
    <source>
        <dbReference type="ARBA" id="ARBA00022771"/>
    </source>
</evidence>
<dbReference type="Proteomes" id="UP000299102">
    <property type="component" value="Unassembled WGS sequence"/>
</dbReference>
<reference evidence="5 6" key="1">
    <citation type="journal article" date="2019" name="Commun. Biol.">
        <title>The bagworm genome reveals a unique fibroin gene that provides high tensile strength.</title>
        <authorList>
            <person name="Kono N."/>
            <person name="Nakamura H."/>
            <person name="Ohtoshi R."/>
            <person name="Tomita M."/>
            <person name="Numata K."/>
            <person name="Arakawa K."/>
        </authorList>
    </citation>
    <scope>NUCLEOTIDE SEQUENCE [LARGE SCALE GENOMIC DNA]</scope>
</reference>
<dbReference type="OrthoDB" id="167578at2759"/>
<evidence type="ECO:0000259" key="4">
    <source>
        <dbReference type="Pfam" id="PF04500"/>
    </source>
</evidence>
<evidence type="ECO:0000313" key="6">
    <source>
        <dbReference type="Proteomes" id="UP000299102"/>
    </source>
</evidence>